<dbReference type="InterPro" id="IPR013783">
    <property type="entry name" value="Ig-like_fold"/>
</dbReference>
<keyword evidence="4" id="KW-0646">Protease inhibitor</keyword>
<evidence type="ECO:0000259" key="11">
    <source>
        <dbReference type="SMART" id="SM01361"/>
    </source>
</evidence>
<feature type="domain" description="Alpha-2-macroglobulin" evidence="10">
    <location>
        <begin position="643"/>
        <end position="732"/>
    </location>
</feature>
<dbReference type="InterPro" id="IPR040839">
    <property type="entry name" value="MG4"/>
</dbReference>
<evidence type="ECO:0000256" key="8">
    <source>
        <dbReference type="ARBA" id="ARBA00023180"/>
    </source>
</evidence>
<dbReference type="Gene3D" id="2.60.120.1540">
    <property type="match status" value="1"/>
</dbReference>
<evidence type="ECO:0000256" key="7">
    <source>
        <dbReference type="ARBA" id="ARBA00023157"/>
    </source>
</evidence>
<keyword evidence="13" id="KW-1185">Reference proteome</keyword>
<dbReference type="PANTHER" id="PTHR11412">
    <property type="entry name" value="MACROGLOBULIN / COMPLEMENT"/>
    <property type="match status" value="1"/>
</dbReference>
<dbReference type="Gene3D" id="2.60.40.1930">
    <property type="match status" value="2"/>
</dbReference>
<reference evidence="12" key="1">
    <citation type="submission" date="2019-06" db="EMBL/GenBank/DDBJ databases">
        <authorList>
            <consortium name="Wellcome Sanger Institute Data Sharing"/>
        </authorList>
    </citation>
    <scope>NUCLEOTIDE SEQUENCE [LARGE SCALE GENOMIC DNA]</scope>
</reference>
<dbReference type="PROSITE" id="PS00477">
    <property type="entry name" value="ALPHA_2_MACROGLOBULIN"/>
    <property type="match status" value="1"/>
</dbReference>
<dbReference type="SUPFAM" id="SSF48239">
    <property type="entry name" value="Terpenoid cyclases/Protein prenyltransferases"/>
    <property type="match status" value="1"/>
</dbReference>
<evidence type="ECO:0000313" key="12">
    <source>
        <dbReference type="Ensembl" id="ENSMMDP00005050941.1"/>
    </source>
</evidence>
<organism evidence="12 13">
    <name type="scientific">Myripristis murdjan</name>
    <name type="common">pinecone soldierfish</name>
    <dbReference type="NCBI Taxonomy" id="586833"/>
    <lineage>
        <taxon>Eukaryota</taxon>
        <taxon>Metazoa</taxon>
        <taxon>Chordata</taxon>
        <taxon>Craniata</taxon>
        <taxon>Vertebrata</taxon>
        <taxon>Euteleostomi</taxon>
        <taxon>Actinopterygii</taxon>
        <taxon>Neopterygii</taxon>
        <taxon>Teleostei</taxon>
        <taxon>Neoteleostei</taxon>
        <taxon>Acanthomorphata</taxon>
        <taxon>Holocentriformes</taxon>
        <taxon>Holocentridae</taxon>
        <taxon>Myripristis</taxon>
    </lineage>
</organism>
<dbReference type="PANTHER" id="PTHR11412:SF150">
    <property type="entry name" value="ALPHA-2-MACROGLOBULIN-RELATED"/>
    <property type="match status" value="1"/>
</dbReference>
<dbReference type="SMART" id="SM01359">
    <property type="entry name" value="A2M_N_2"/>
    <property type="match status" value="1"/>
</dbReference>
<dbReference type="SMART" id="SM01361">
    <property type="entry name" value="A2M_recep"/>
    <property type="match status" value="1"/>
</dbReference>
<dbReference type="Ensembl" id="ENSMMDT00005051946.1">
    <property type="protein sequence ID" value="ENSMMDP00005050941.1"/>
    <property type="gene ID" value="ENSMMDG00005023050.1"/>
</dbReference>
<dbReference type="SUPFAM" id="SSF49410">
    <property type="entry name" value="Alpha-macroglobulin receptor domain"/>
    <property type="match status" value="1"/>
</dbReference>
<dbReference type="SMART" id="SM01419">
    <property type="entry name" value="Thiol-ester_cl"/>
    <property type="match status" value="1"/>
</dbReference>
<evidence type="ECO:0000256" key="4">
    <source>
        <dbReference type="ARBA" id="ARBA00022690"/>
    </source>
</evidence>
<evidence type="ECO:0000259" key="10">
    <source>
        <dbReference type="SMART" id="SM01360"/>
    </source>
</evidence>
<dbReference type="Gene3D" id="2.60.40.1940">
    <property type="match status" value="1"/>
</dbReference>
<feature type="domain" description="Alpha-macroglobulin receptor-binding" evidence="11">
    <location>
        <begin position="1246"/>
        <end position="1326"/>
    </location>
</feature>
<dbReference type="InterPro" id="IPR019742">
    <property type="entry name" value="MacrogloblnA2_CS"/>
</dbReference>
<dbReference type="InterPro" id="IPR041813">
    <property type="entry name" value="A2M_TED"/>
</dbReference>
<dbReference type="InterPro" id="IPR014756">
    <property type="entry name" value="Ig_E-set"/>
</dbReference>
<evidence type="ECO:0000256" key="2">
    <source>
        <dbReference type="ARBA" id="ARBA00010952"/>
    </source>
</evidence>
<reference evidence="12" key="2">
    <citation type="submission" date="2025-08" db="UniProtKB">
        <authorList>
            <consortium name="Ensembl"/>
        </authorList>
    </citation>
    <scope>IDENTIFICATION</scope>
</reference>
<dbReference type="Gene3D" id="2.60.40.690">
    <property type="entry name" value="Alpha-macroglobulin, receptor-binding domain"/>
    <property type="match status" value="1"/>
</dbReference>
<dbReference type="Gene3D" id="2.20.130.20">
    <property type="match status" value="1"/>
</dbReference>
<evidence type="ECO:0000256" key="3">
    <source>
        <dbReference type="ARBA" id="ARBA00022525"/>
    </source>
</evidence>
<dbReference type="Pfam" id="PF07703">
    <property type="entry name" value="A2M_BRD"/>
    <property type="match status" value="1"/>
</dbReference>
<dbReference type="SUPFAM" id="SSF81296">
    <property type="entry name" value="E set domains"/>
    <property type="match status" value="1"/>
</dbReference>
<keyword evidence="5" id="KW-0732">Signal</keyword>
<sequence length="1354" mass="151285">MLSDVCFCVYRHYMVVIPSVLEAGADTQFCASLLQPNETLLMTVTLTSQAENRTLLMEEADTDVHTCVKFKVPMVQNEEVRNLEVEVHGKTFHSKEMRKVMIRAYIPMTFIQTDKPIYLPGQTGNCMFNRRFTKVYPLPVSVHSLSAPSLQDPPGNRIGQWLNTSSDGKIVQLSYSLISEAFTGDYRIIVQTAEDQIHHSFRVEEYVLPKFGVKVQAPEEISIVQEEIQAEICGKYTYGQPVPAKAHIEVVRPVRFQGTILISTPKEPEAAYDISTMSDLRICYSHCCNMITFLAGTTYGHRKLTIRLSYIIGKLSFIDTPKLYEHGSVVEGKVKAVYFNETPIPDYSVYLFESGHRLQNLTTDRNGVASFSLNTSDFRGDITLQVGAKLAMDSHEYRTPHYESGKHTLSLVQASTPVSSLEVKRNDKTPLPCDKKEPISIKYTIARETPGSVDVIYLVSVSDVLTSGEVSFEVEVSPDMAPLVQVVAYAVLPSETVIAHSADFSTEKCFNNKVSLEFNPSSAVPGEENFLQLSAKPHSLCGISAVDQSVLIKEPGKKVDADEMFYLLPVTQLSRFPREIEDATSCLPVRTKRCVFMPPSHRDDNYNLGMKMATNLVIRTPSCVKYKGREYNYRRKGKFIVLLFLLATVALGETGSKDVPLTVPDTITTWETEAFCLSPQGFGLAPRKELTVFQPFFLELSLPYSIIRGEHFELKATVFNYLPRCIMVTVTPAPSVEYTLTPLSGDKYSSCLCASERKTVSWTMAPSVLGAVNVSVSAEAVTSDLSCNNEIVSVPERGRIDVVTRSVIVKPEGTEVTKAYNWLLCPNGQYGLDRANYVPGRKSQYFSAGDILGRALNNLDGLLRMPYGCGEQNMALLAPNIYILEYLTNTNQMTKAIEEKATGFLNNGYQRQLNYKHQDGAYSTFREGSGNTWLTAFVLKSFVKAKTFVYIDPEVIDHSKTWLEDKQQTNGSFQQLGKLFNNRMKGGVNDEVTLSAYVTAALLEANMSVSVRMNRSLTFLNESISSLDNTYTTALLAYVFTLAGDMKTRAILLEQLNKDAVHQGGFIHWTQKATETSDSLSVEISSYVLLAKLSASSTTREELGYASGIVRWLVSQQNSYGGFSSTQDTVVALQALALYSSQVFTPEGSSTVLAQSPSGHLTFEVDPTNKLLYQEKRLKDVAGKYHLEVKGTACVAVQLALQYNIPVVTDDTRFSIQIKPEADCSKTSLRPKVNLTLTYSGKESTTNMVILDIKVLSGFLNVMSLQLNRAHLVDRVEQEKDHILIYLQEVRGMCDCVTELPMQNLKPAVVKIYDYYQPSKQIHNHFIRHCLTLLKVIKERQYCLNSHLRKRCSQ</sequence>
<dbReference type="GO" id="GO:0004867">
    <property type="term" value="F:serine-type endopeptidase inhibitor activity"/>
    <property type="evidence" value="ECO:0007669"/>
    <property type="project" value="UniProtKB-KW"/>
</dbReference>
<dbReference type="InterPro" id="IPR002890">
    <property type="entry name" value="MG2"/>
</dbReference>
<name>A0A668AW65_9TELE</name>
<comment type="subcellular location">
    <subcellularLocation>
        <location evidence="1">Secreted</location>
    </subcellularLocation>
</comment>
<keyword evidence="6" id="KW-0722">Serine protease inhibitor</keyword>
<gene>
    <name evidence="12" type="primary">LOC115370474</name>
</gene>
<dbReference type="GeneTree" id="ENSGT00940000162996"/>
<dbReference type="Pfam" id="PF17791">
    <property type="entry name" value="MG3"/>
    <property type="match status" value="1"/>
</dbReference>
<accession>A0A668AW65</accession>
<dbReference type="InterPro" id="IPR011625">
    <property type="entry name" value="A2M_N_BRD"/>
</dbReference>
<dbReference type="Pfam" id="PF00207">
    <property type="entry name" value="A2M"/>
    <property type="match status" value="1"/>
</dbReference>
<dbReference type="InterPro" id="IPR041555">
    <property type="entry name" value="MG3"/>
</dbReference>
<dbReference type="InterPro" id="IPR036595">
    <property type="entry name" value="A-macroglobulin_rcpt-bd_sf"/>
</dbReference>
<dbReference type="Gene3D" id="2.60.40.10">
    <property type="entry name" value="Immunoglobulins"/>
    <property type="match status" value="2"/>
</dbReference>
<reference evidence="12" key="3">
    <citation type="submission" date="2025-09" db="UniProtKB">
        <authorList>
            <consortium name="Ensembl"/>
        </authorList>
    </citation>
    <scope>IDENTIFICATION</scope>
</reference>
<dbReference type="Pfam" id="PF17789">
    <property type="entry name" value="MG4"/>
    <property type="match status" value="1"/>
</dbReference>
<dbReference type="Pfam" id="PF07677">
    <property type="entry name" value="A2M_recep"/>
    <property type="match status" value="1"/>
</dbReference>
<dbReference type="InterPro" id="IPR011626">
    <property type="entry name" value="Alpha-macroglobulin_TED"/>
</dbReference>
<dbReference type="GO" id="GO:0005615">
    <property type="term" value="C:extracellular space"/>
    <property type="evidence" value="ECO:0007669"/>
    <property type="project" value="InterPro"/>
</dbReference>
<evidence type="ECO:0000259" key="9">
    <source>
        <dbReference type="SMART" id="SM01359"/>
    </source>
</evidence>
<evidence type="ECO:0000256" key="1">
    <source>
        <dbReference type="ARBA" id="ARBA00004613"/>
    </source>
</evidence>
<comment type="similarity">
    <text evidence="2">Belongs to the protease inhibitor I39 (alpha-2-macroglobulin) family.</text>
</comment>
<keyword evidence="3" id="KW-0964">Secreted</keyword>
<keyword evidence="8" id="KW-0325">Glycoprotein</keyword>
<evidence type="ECO:0008006" key="14">
    <source>
        <dbReference type="Google" id="ProtNLM"/>
    </source>
</evidence>
<dbReference type="Pfam" id="PF07678">
    <property type="entry name" value="TED_complement"/>
    <property type="match status" value="1"/>
</dbReference>
<dbReference type="Gene3D" id="1.50.10.20">
    <property type="match status" value="1"/>
</dbReference>
<protein>
    <recommendedName>
        <fullName evidence="14">Alpha-2-macroglobulin-like</fullName>
    </recommendedName>
</protein>
<dbReference type="GO" id="GO:0007399">
    <property type="term" value="P:nervous system development"/>
    <property type="evidence" value="ECO:0007669"/>
    <property type="project" value="UniProtKB-ARBA"/>
</dbReference>
<dbReference type="CDD" id="cd02897">
    <property type="entry name" value="A2M_2"/>
    <property type="match status" value="1"/>
</dbReference>
<keyword evidence="7" id="KW-1015">Disulfide bond</keyword>
<dbReference type="FunFam" id="1.50.10.20:FF:000001">
    <property type="entry name" value="CD109 isoform 1"/>
    <property type="match status" value="1"/>
</dbReference>
<feature type="domain" description="Alpha-2-macroglobulin bait region" evidence="9">
    <location>
        <begin position="421"/>
        <end position="553"/>
    </location>
</feature>
<proteinExistence type="inferred from homology"/>
<dbReference type="SMART" id="SM01360">
    <property type="entry name" value="A2M"/>
    <property type="match status" value="1"/>
</dbReference>
<evidence type="ECO:0000256" key="6">
    <source>
        <dbReference type="ARBA" id="ARBA00022900"/>
    </source>
</evidence>
<dbReference type="InterPro" id="IPR050473">
    <property type="entry name" value="A2M/Complement_sys"/>
</dbReference>
<dbReference type="Proteomes" id="UP000472263">
    <property type="component" value="Chromosome 13"/>
</dbReference>
<dbReference type="InterPro" id="IPR001599">
    <property type="entry name" value="Macroglobln_a2"/>
</dbReference>
<dbReference type="InterPro" id="IPR009048">
    <property type="entry name" value="A-macroglobulin_rcpt-bd"/>
</dbReference>
<dbReference type="Pfam" id="PF01835">
    <property type="entry name" value="MG2"/>
    <property type="match status" value="1"/>
</dbReference>
<evidence type="ECO:0000256" key="5">
    <source>
        <dbReference type="ARBA" id="ARBA00022729"/>
    </source>
</evidence>
<dbReference type="InterPro" id="IPR008930">
    <property type="entry name" value="Terpenoid_cyclase/PrenylTrfase"/>
</dbReference>
<evidence type="ECO:0000313" key="13">
    <source>
        <dbReference type="Proteomes" id="UP000472263"/>
    </source>
</evidence>
<dbReference type="InterPro" id="IPR047565">
    <property type="entry name" value="Alpha-macroglob_thiol-ester_cl"/>
</dbReference>